<gene>
    <name evidence="1" type="ORF">METBIDRAFT_115920</name>
</gene>
<name>A0A1A0HJ13_9ASCO</name>
<comment type="caution">
    <text evidence="1">The sequence shown here is derived from an EMBL/GenBank/DDBJ whole genome shotgun (WGS) entry which is preliminary data.</text>
</comment>
<proteinExistence type="predicted"/>
<accession>A0A1A0HJ13</accession>
<evidence type="ECO:0000313" key="1">
    <source>
        <dbReference type="EMBL" id="OBA23991.1"/>
    </source>
</evidence>
<dbReference type="RefSeq" id="XP_018714472.1">
    <property type="nucleotide sequence ID" value="XM_018854024.1"/>
</dbReference>
<dbReference type="EMBL" id="LXTC01000001">
    <property type="protein sequence ID" value="OBA23991.1"/>
    <property type="molecule type" value="Genomic_DNA"/>
</dbReference>
<protein>
    <submittedName>
        <fullName evidence="1">Uncharacterized protein</fullName>
    </submittedName>
</protein>
<dbReference type="GeneID" id="30027000"/>
<organism evidence="1 2">
    <name type="scientific">Metschnikowia bicuspidata var. bicuspidata NRRL YB-4993</name>
    <dbReference type="NCBI Taxonomy" id="869754"/>
    <lineage>
        <taxon>Eukaryota</taxon>
        <taxon>Fungi</taxon>
        <taxon>Dikarya</taxon>
        <taxon>Ascomycota</taxon>
        <taxon>Saccharomycotina</taxon>
        <taxon>Pichiomycetes</taxon>
        <taxon>Metschnikowiaceae</taxon>
        <taxon>Metschnikowia</taxon>
    </lineage>
</organism>
<dbReference type="Proteomes" id="UP000092555">
    <property type="component" value="Unassembled WGS sequence"/>
</dbReference>
<dbReference type="AlphaFoldDB" id="A0A1A0HJ13"/>
<reference evidence="1 2" key="1">
    <citation type="submission" date="2016-05" db="EMBL/GenBank/DDBJ databases">
        <title>Comparative genomics of biotechnologically important yeasts.</title>
        <authorList>
            <consortium name="DOE Joint Genome Institute"/>
            <person name="Riley R."/>
            <person name="Haridas S."/>
            <person name="Wolfe K.H."/>
            <person name="Lopes M.R."/>
            <person name="Hittinger C.T."/>
            <person name="Goker M."/>
            <person name="Salamov A."/>
            <person name="Wisecaver J."/>
            <person name="Long T.M."/>
            <person name="Aerts A.L."/>
            <person name="Barry K."/>
            <person name="Choi C."/>
            <person name="Clum A."/>
            <person name="Coughlan A.Y."/>
            <person name="Deshpande S."/>
            <person name="Douglass A.P."/>
            <person name="Hanson S.J."/>
            <person name="Klenk H.-P."/>
            <person name="LaButti K."/>
            <person name="Lapidus A."/>
            <person name="Lindquist E."/>
            <person name="Lipzen A."/>
            <person name="Meier-kolthoff J.P."/>
            <person name="Ohm R.A."/>
            <person name="Otillar R.P."/>
            <person name="Pangilinan J."/>
            <person name="Peng Y."/>
            <person name="Rokas A."/>
            <person name="Rosa C.A."/>
            <person name="Scheuner C."/>
            <person name="Sibirny A.A."/>
            <person name="Slot J.C."/>
            <person name="Stielow J.B."/>
            <person name="Sun H."/>
            <person name="Kurtzman C.P."/>
            <person name="Blackwell M."/>
            <person name="Grigoriev I.V."/>
            <person name="Jeffries T.W."/>
        </authorList>
    </citation>
    <scope>NUCLEOTIDE SEQUENCE [LARGE SCALE GENOMIC DNA]</scope>
    <source>
        <strain evidence="1 2">NRRL YB-4993</strain>
    </source>
</reference>
<evidence type="ECO:0000313" key="2">
    <source>
        <dbReference type="Proteomes" id="UP000092555"/>
    </source>
</evidence>
<sequence length="173" mass="19438">MSEITCRALGSALEMHGITCLTSADAPMSPNARNCNETARPNCGGSWCMDLAFLVQILTLHNFRERSLISFSADGSHQGKTRKAFVPASYILHTCKPSDLIHLSSLGPYFIKLLCARSRRHVCRTAGFYGLEREHFFLNNGIEKFINYNSFHAWPYTEYSHAQYRASFSGSDC</sequence>
<keyword evidence="2" id="KW-1185">Reference proteome</keyword>